<dbReference type="AlphaFoldDB" id="A0AAJ4LVF7"/>
<proteinExistence type="predicted"/>
<reference evidence="1 2" key="1">
    <citation type="submission" date="2020-11" db="EMBL/GenBank/DDBJ databases">
        <title>Complete and Circularized Genome Assembly of a human isolate of Vibrio navarrensis biotype pommerensis with MiSeq and MinION Sequence Data.</title>
        <authorList>
            <person name="Schwartz K."/>
            <person name="Borowiak M."/>
            <person name="Deneke C."/>
            <person name="Balau V."/>
            <person name="Metelmann C."/>
            <person name="Strauch E."/>
        </authorList>
    </citation>
    <scope>NUCLEOTIDE SEQUENCE [LARGE SCALE GENOMIC DNA]</scope>
    <source>
        <strain evidence="1 2">20-VB00237</strain>
    </source>
</reference>
<gene>
    <name evidence="1" type="ORF">I3X05_06765</name>
</gene>
<evidence type="ECO:0000313" key="1">
    <source>
        <dbReference type="EMBL" id="QPL54816.1"/>
    </source>
</evidence>
<dbReference type="RefSeq" id="WP_337971062.1">
    <property type="nucleotide sequence ID" value="NZ_CP065217.1"/>
</dbReference>
<sequence length="157" mass="18279">MVAMMYPSYLPHPHFDPSGIKQQSNRIRSEMASGRVRQRRRFMVVPAEQTLQWRLEPNQAAAFLGWVEHALMGGVGWFRLNQRTELGVVPIDIRMIQHPLENAKQKAGRFFYSVKCEIRQYPIQSEEITVGQILAPHTLDEFVDGVDMGRYYTESWK</sequence>
<protein>
    <submittedName>
        <fullName evidence="1">Uncharacterized protein</fullName>
    </submittedName>
</protein>
<accession>A0AAJ4LVF7</accession>
<name>A0AAJ4LVF7_9VIBR</name>
<dbReference type="EMBL" id="CP065217">
    <property type="protein sequence ID" value="QPL54816.1"/>
    <property type="molecule type" value="Genomic_DNA"/>
</dbReference>
<organism evidence="1 2">
    <name type="scientific">Vibrio navarrensis</name>
    <dbReference type="NCBI Taxonomy" id="29495"/>
    <lineage>
        <taxon>Bacteria</taxon>
        <taxon>Pseudomonadati</taxon>
        <taxon>Pseudomonadota</taxon>
        <taxon>Gammaproteobacteria</taxon>
        <taxon>Vibrionales</taxon>
        <taxon>Vibrionaceae</taxon>
        <taxon>Vibrio</taxon>
    </lineage>
</organism>
<evidence type="ECO:0000313" key="2">
    <source>
        <dbReference type="Proteomes" id="UP000594435"/>
    </source>
</evidence>
<dbReference type="Proteomes" id="UP000594435">
    <property type="component" value="Chromosome 1"/>
</dbReference>